<evidence type="ECO:0000313" key="5">
    <source>
        <dbReference type="EMBL" id="KAJ4964178.1"/>
    </source>
</evidence>
<name>A0A9Q0HG92_9MAGN</name>
<gene>
    <name evidence="5" type="ORF">NE237_024117</name>
</gene>
<protein>
    <recommendedName>
        <fullName evidence="4">Diacylglycerol glucosyltransferase N-terminal domain-containing protein</fullName>
    </recommendedName>
</protein>
<evidence type="ECO:0000256" key="1">
    <source>
        <dbReference type="ARBA" id="ARBA00006962"/>
    </source>
</evidence>
<sequence>MRSPAKSGDLNVLRYRQTDRVSSSSAIHFDIAGIVVIKEVWKEYAGWPLNDMERSYKFMVNYGQLWKVAFFSTSPRWIHCSYLAAMANIYAKEVETGLMDYKPDIIISVHPLMQHIPLWVLKWQGLQKKVVFVTIDIAEIARWATLFYELTCTISEIIIAYRSTPRFS</sequence>
<keyword evidence="2" id="KW-0328">Glycosyltransferase</keyword>
<accession>A0A9Q0HG92</accession>
<evidence type="ECO:0000313" key="6">
    <source>
        <dbReference type="Proteomes" id="UP001141806"/>
    </source>
</evidence>
<dbReference type="InterPro" id="IPR050519">
    <property type="entry name" value="Glycosyltransf_28_UgtP"/>
</dbReference>
<keyword evidence="3" id="KW-0808">Transferase</keyword>
<dbReference type="AlphaFoldDB" id="A0A9Q0HG92"/>
<dbReference type="GO" id="GO:0016758">
    <property type="term" value="F:hexosyltransferase activity"/>
    <property type="evidence" value="ECO:0007669"/>
    <property type="project" value="InterPro"/>
</dbReference>
<dbReference type="GO" id="GO:0009247">
    <property type="term" value="P:glycolipid biosynthetic process"/>
    <property type="evidence" value="ECO:0007669"/>
    <property type="project" value="InterPro"/>
</dbReference>
<proteinExistence type="inferred from homology"/>
<dbReference type="PANTHER" id="PTHR43025:SF1">
    <property type="entry name" value="MONOGALACTOSYLDIACYLGLYCEROL SYNTHASE 2, CHLOROPLASTIC"/>
    <property type="match status" value="1"/>
</dbReference>
<organism evidence="5 6">
    <name type="scientific">Protea cynaroides</name>
    <dbReference type="NCBI Taxonomy" id="273540"/>
    <lineage>
        <taxon>Eukaryota</taxon>
        <taxon>Viridiplantae</taxon>
        <taxon>Streptophyta</taxon>
        <taxon>Embryophyta</taxon>
        <taxon>Tracheophyta</taxon>
        <taxon>Spermatophyta</taxon>
        <taxon>Magnoliopsida</taxon>
        <taxon>Proteales</taxon>
        <taxon>Proteaceae</taxon>
        <taxon>Protea</taxon>
    </lineage>
</organism>
<keyword evidence="6" id="KW-1185">Reference proteome</keyword>
<comment type="caution">
    <text evidence="5">The sequence shown here is derived from an EMBL/GenBank/DDBJ whole genome shotgun (WGS) entry which is preliminary data.</text>
</comment>
<feature type="domain" description="Diacylglycerol glucosyltransferase N-terminal" evidence="4">
    <location>
        <begin position="35"/>
        <end position="135"/>
    </location>
</feature>
<dbReference type="EMBL" id="JAMYWD010000008">
    <property type="protein sequence ID" value="KAJ4964178.1"/>
    <property type="molecule type" value="Genomic_DNA"/>
</dbReference>
<dbReference type="Proteomes" id="UP001141806">
    <property type="component" value="Unassembled WGS sequence"/>
</dbReference>
<evidence type="ECO:0000256" key="2">
    <source>
        <dbReference type="ARBA" id="ARBA00022676"/>
    </source>
</evidence>
<dbReference type="PANTHER" id="PTHR43025">
    <property type="entry name" value="MONOGALACTOSYLDIACYLGLYCEROL SYNTHASE"/>
    <property type="match status" value="1"/>
</dbReference>
<dbReference type="InterPro" id="IPR009695">
    <property type="entry name" value="Diacylglyc_glucosyltr_N"/>
</dbReference>
<dbReference type="Pfam" id="PF06925">
    <property type="entry name" value="MGDG_synth"/>
    <property type="match status" value="1"/>
</dbReference>
<reference evidence="5" key="1">
    <citation type="journal article" date="2023" name="Plant J.">
        <title>The genome of the king protea, Protea cynaroides.</title>
        <authorList>
            <person name="Chang J."/>
            <person name="Duong T.A."/>
            <person name="Schoeman C."/>
            <person name="Ma X."/>
            <person name="Roodt D."/>
            <person name="Barker N."/>
            <person name="Li Z."/>
            <person name="Van de Peer Y."/>
            <person name="Mizrachi E."/>
        </authorList>
    </citation>
    <scope>NUCLEOTIDE SEQUENCE</scope>
    <source>
        <tissue evidence="5">Young leaves</tissue>
    </source>
</reference>
<dbReference type="GO" id="GO:0016020">
    <property type="term" value="C:membrane"/>
    <property type="evidence" value="ECO:0007669"/>
    <property type="project" value="GOC"/>
</dbReference>
<evidence type="ECO:0000259" key="4">
    <source>
        <dbReference type="Pfam" id="PF06925"/>
    </source>
</evidence>
<dbReference type="OrthoDB" id="200404at2759"/>
<evidence type="ECO:0000256" key="3">
    <source>
        <dbReference type="ARBA" id="ARBA00022679"/>
    </source>
</evidence>
<comment type="similarity">
    <text evidence="1">Belongs to the glycosyltransferase 28 family.</text>
</comment>